<keyword evidence="1" id="KW-0175">Coiled coil</keyword>
<reference evidence="3" key="2">
    <citation type="submission" date="2017-12" db="EMBL/GenBank/DDBJ databases">
        <title>Genome sequence of the Bar-tailed Godwit (Limosa lapponica baueri).</title>
        <authorList>
            <person name="Lima N.C.B."/>
            <person name="Parody-Merino A.M."/>
            <person name="Battley P.F."/>
            <person name="Fidler A.E."/>
            <person name="Prosdocimi F."/>
        </authorList>
    </citation>
    <scope>NUCLEOTIDE SEQUENCE [LARGE SCALE GENOMIC DNA]</scope>
</reference>
<organism evidence="2 3">
    <name type="scientific">Limosa lapponica baueri</name>
    <dbReference type="NCBI Taxonomy" id="1758121"/>
    <lineage>
        <taxon>Eukaryota</taxon>
        <taxon>Metazoa</taxon>
        <taxon>Chordata</taxon>
        <taxon>Craniata</taxon>
        <taxon>Vertebrata</taxon>
        <taxon>Euteleostomi</taxon>
        <taxon>Archelosauria</taxon>
        <taxon>Archosauria</taxon>
        <taxon>Dinosauria</taxon>
        <taxon>Saurischia</taxon>
        <taxon>Theropoda</taxon>
        <taxon>Coelurosauria</taxon>
        <taxon>Aves</taxon>
        <taxon>Neognathae</taxon>
        <taxon>Neoaves</taxon>
        <taxon>Charadriiformes</taxon>
        <taxon>Scolopacidae</taxon>
        <taxon>Limosa</taxon>
    </lineage>
</organism>
<reference evidence="3" key="1">
    <citation type="submission" date="2017-11" db="EMBL/GenBank/DDBJ databases">
        <authorList>
            <person name="Lima N.C."/>
            <person name="Parody-Merino A.M."/>
            <person name="Battley P.F."/>
            <person name="Fidler A.E."/>
            <person name="Prosdocimi F."/>
        </authorList>
    </citation>
    <scope>NUCLEOTIDE SEQUENCE [LARGE SCALE GENOMIC DNA]</scope>
</reference>
<accession>A0A2I0UMD2</accession>
<dbReference type="AlphaFoldDB" id="A0A2I0UMD2"/>
<evidence type="ECO:0000256" key="1">
    <source>
        <dbReference type="SAM" id="Coils"/>
    </source>
</evidence>
<gene>
    <name evidence="2" type="ORF">llap_2490</name>
</gene>
<protein>
    <submittedName>
        <fullName evidence="2">Ankyrin repeat domain-containing protein 26</fullName>
    </submittedName>
</protein>
<evidence type="ECO:0000313" key="3">
    <source>
        <dbReference type="Proteomes" id="UP000233556"/>
    </source>
</evidence>
<evidence type="ECO:0000313" key="2">
    <source>
        <dbReference type="EMBL" id="PKU47183.1"/>
    </source>
</evidence>
<proteinExistence type="predicted"/>
<dbReference type="EMBL" id="KZ505685">
    <property type="protein sequence ID" value="PKU47183.1"/>
    <property type="molecule type" value="Genomic_DNA"/>
</dbReference>
<dbReference type="Proteomes" id="UP000233556">
    <property type="component" value="Unassembled WGS sequence"/>
</dbReference>
<feature type="coiled-coil region" evidence="1">
    <location>
        <begin position="21"/>
        <end position="59"/>
    </location>
</feature>
<sequence length="145" mass="16791">MLMQHHFFRDGSGSSSLTSLAEASLEAKKRYSRDLREQKRQLQKELDRSKSKLQELKERHIWTECYAESVKKAIKDKERELRTSSNLQGLLAASSGTVAILELEKHMQRPFQFEPSYHHALCCFMHTSSSLTFLCRTPDTIPEAF</sequence>
<keyword evidence="3" id="KW-1185">Reference proteome</keyword>
<name>A0A2I0UMD2_LIMLA</name>
<dbReference type="OrthoDB" id="9995210at2759"/>